<feature type="compositionally biased region" description="Basic and acidic residues" evidence="1">
    <location>
        <begin position="180"/>
        <end position="191"/>
    </location>
</feature>
<dbReference type="FunFam" id="3.80.10.10:FF:000695">
    <property type="entry name" value="leucine-rich melanocyte differentiation-associated protein"/>
    <property type="match status" value="1"/>
</dbReference>
<feature type="region of interest" description="Disordered" evidence="1">
    <location>
        <begin position="180"/>
        <end position="203"/>
    </location>
</feature>
<comment type="caution">
    <text evidence="2">The sequence shown here is derived from an EMBL/GenBank/DDBJ whole genome shotgun (WGS) entry which is preliminary data.</text>
</comment>
<organism evidence="2 3">
    <name type="scientific">Ridgeia piscesae</name>
    <name type="common">Tubeworm</name>
    <dbReference type="NCBI Taxonomy" id="27915"/>
    <lineage>
        <taxon>Eukaryota</taxon>
        <taxon>Metazoa</taxon>
        <taxon>Spiralia</taxon>
        <taxon>Lophotrochozoa</taxon>
        <taxon>Annelida</taxon>
        <taxon>Polychaeta</taxon>
        <taxon>Sedentaria</taxon>
        <taxon>Canalipalpata</taxon>
        <taxon>Sabellida</taxon>
        <taxon>Siboglinidae</taxon>
        <taxon>Ridgeia</taxon>
    </lineage>
</organism>
<dbReference type="Pfam" id="PF14580">
    <property type="entry name" value="LRR_9"/>
    <property type="match status" value="1"/>
</dbReference>
<gene>
    <name evidence="2" type="ORF">NP493_1252g00018</name>
</gene>
<evidence type="ECO:0000313" key="3">
    <source>
        <dbReference type="Proteomes" id="UP001209878"/>
    </source>
</evidence>
<evidence type="ECO:0000313" key="2">
    <source>
        <dbReference type="EMBL" id="KAK2167950.1"/>
    </source>
</evidence>
<reference evidence="2" key="1">
    <citation type="journal article" date="2023" name="Mol. Biol. Evol.">
        <title>Third-Generation Sequencing Reveals the Adaptive Role of the Epigenome in Three Deep-Sea Polychaetes.</title>
        <authorList>
            <person name="Perez M."/>
            <person name="Aroh O."/>
            <person name="Sun Y."/>
            <person name="Lan Y."/>
            <person name="Juniper S.K."/>
            <person name="Young C.R."/>
            <person name="Angers B."/>
            <person name="Qian P.Y."/>
        </authorList>
    </citation>
    <scope>NUCLEOTIDE SEQUENCE</scope>
    <source>
        <strain evidence="2">R07B-5</strain>
    </source>
</reference>
<accession>A0AAD9NFC2</accession>
<dbReference type="InterPro" id="IPR043313">
    <property type="entry name" value="LRMDA"/>
</dbReference>
<evidence type="ECO:0008006" key="4">
    <source>
        <dbReference type="Google" id="ProtNLM"/>
    </source>
</evidence>
<evidence type="ECO:0000256" key="1">
    <source>
        <dbReference type="SAM" id="MobiDB-lite"/>
    </source>
</evidence>
<dbReference type="AlphaFoldDB" id="A0AAD9NFC2"/>
<proteinExistence type="predicted"/>
<dbReference type="Gene3D" id="3.80.10.10">
    <property type="entry name" value="Ribonuclease Inhibitor"/>
    <property type="match status" value="1"/>
</dbReference>
<dbReference type="PROSITE" id="PS51450">
    <property type="entry name" value="LRR"/>
    <property type="match status" value="1"/>
</dbReference>
<keyword evidence="3" id="KW-1185">Reference proteome</keyword>
<dbReference type="Proteomes" id="UP001209878">
    <property type="component" value="Unassembled WGS sequence"/>
</dbReference>
<dbReference type="InterPro" id="IPR032675">
    <property type="entry name" value="LRR_dom_sf"/>
</dbReference>
<dbReference type="EMBL" id="JAODUO010001251">
    <property type="protein sequence ID" value="KAK2167950.1"/>
    <property type="molecule type" value="Genomic_DNA"/>
</dbReference>
<dbReference type="PANTHER" id="PTHR46282:SF2">
    <property type="entry name" value="LEUCINE-RICH MELANOCYTE DIFFERENTIATION-ASSOCIATED PROTEIN"/>
    <property type="match status" value="1"/>
</dbReference>
<dbReference type="InterPro" id="IPR001611">
    <property type="entry name" value="Leu-rich_rpt"/>
</dbReference>
<name>A0AAD9NFC2_RIDPI</name>
<dbReference type="SUPFAM" id="SSF52058">
    <property type="entry name" value="L domain-like"/>
    <property type="match status" value="1"/>
</dbReference>
<protein>
    <recommendedName>
        <fullName evidence="4">Leucine-rich melanocyte differentiation-associated protein</fullName>
    </recommendedName>
</protein>
<sequence>MKMRGRVVDAIEDLTQLSYIGQDCERIPIRLGQDNSCLVRHLDLSFNQLRSLDGAERFRNLEELILDNNALDDNITLPFLPKLHTLMLNKNKISLYLERLLDILSKQLPSLKYLSLLGNPACPDQLSSADSSDEDYEQYRIFVLYNLPKLKFLDSTPVKMTERTEAQRRGCFLRVARPPSDLEEKRTKRDDDDNPYTPLPKDTNVEPKHEGWLFWKIAIYKCVNQLN</sequence>
<dbReference type="PANTHER" id="PTHR46282">
    <property type="entry name" value="LEUCINE-RICH MELANOCYTE DIFFERENTIATION-ASSOCIATED PROTEIN"/>
    <property type="match status" value="1"/>
</dbReference>